<reference evidence="1 2" key="1">
    <citation type="submission" date="2018-07" db="EMBL/GenBank/DDBJ databases">
        <title>Modular assembly of carbohydrate-degrading microbial communities in the ocean.</title>
        <authorList>
            <person name="Enke T.N."/>
            <person name="Datta M.S."/>
            <person name="Schwartzman J.A."/>
            <person name="Cermak N."/>
            <person name="Schmitz D.A."/>
            <person name="Barrere J."/>
            <person name="Cordero O.X."/>
        </authorList>
    </citation>
    <scope>NUCLEOTIDE SEQUENCE [LARGE SCALE GENOMIC DNA]</scope>
    <source>
        <strain evidence="1 2">C3M10</strain>
    </source>
</reference>
<protein>
    <recommendedName>
        <fullName evidence="3">DUF1800 domain-containing protein</fullName>
    </recommendedName>
</protein>
<accession>A0A366X4Z4</accession>
<dbReference type="Proteomes" id="UP000252706">
    <property type="component" value="Unassembled WGS sequence"/>
</dbReference>
<dbReference type="OrthoDB" id="9772295at2"/>
<dbReference type="PANTHER" id="PTHR43737:SF1">
    <property type="entry name" value="DUF1501 DOMAIN-CONTAINING PROTEIN"/>
    <property type="match status" value="1"/>
</dbReference>
<dbReference type="PANTHER" id="PTHR43737">
    <property type="entry name" value="BLL7424 PROTEIN"/>
    <property type="match status" value="1"/>
</dbReference>
<dbReference type="AlphaFoldDB" id="A0A366X4Z4"/>
<dbReference type="EMBL" id="QOCE01000015">
    <property type="protein sequence ID" value="RBW58408.1"/>
    <property type="molecule type" value="Genomic_DNA"/>
</dbReference>
<sequence length="590" mass="66467">MINTSGETSRFLMQATLGADQALLNSVSQVGILTWLDQQLRHQPKNGRKFEDATRSIWKDFRERLVAEHGASALDGDGNNPALPYKWYFHMAWWDHTLSSKDDLLRQRVAQALSEILVISDQSSLELDSIGFASFYDLLYKHAFGKYTELLYEVSMHPMMGIYLSHLMNQKADKQKNIHPDENYAREIMQLFSIGLFELNADGTEKLDAAGKPIPTYDNRDIKELARVFTGLLPAAYQYEWTNSFWAKDYNGYPVGFDDDVEKAYKTVPFIDAIKEMVIDENYHDRGAKSLLNGQVTLPGGQKGPQETWSAVKQLVAHPSTAPFIAKHLINRMVTSNPSPAYVQAVAEAFGKEGDIGATIHAILTYPMQNEVAHTRLSSARKADGKWVQSQRLKSPLQRVTQLLLAFNAQNNSGRNWVLGDDLQEALQMHPLSAPTVFNFYKPDFAPHGPIQNAGLVAPEFELHTAATSVSYVNQMYYWFFGGYLPLVSTQIGSTEQQKMVMEMDPDTLWSYENDVLWFDFSDEIAAVGSAAQRDALIDRMSILLTGRTSGTAKARIKEAFRQFSNNPEWVVQTIAFMIAISPEFTIQEA</sequence>
<proteinExistence type="predicted"/>
<gene>
    <name evidence="1" type="ORF">DS909_06930</name>
</gene>
<organism evidence="1 2">
    <name type="scientific">Phaeobacter gallaeciensis</name>
    <dbReference type="NCBI Taxonomy" id="60890"/>
    <lineage>
        <taxon>Bacteria</taxon>
        <taxon>Pseudomonadati</taxon>
        <taxon>Pseudomonadota</taxon>
        <taxon>Alphaproteobacteria</taxon>
        <taxon>Rhodobacterales</taxon>
        <taxon>Roseobacteraceae</taxon>
        <taxon>Phaeobacter</taxon>
    </lineage>
</organism>
<evidence type="ECO:0000313" key="2">
    <source>
        <dbReference type="Proteomes" id="UP000252706"/>
    </source>
</evidence>
<name>A0A366X4Z4_9RHOB</name>
<dbReference type="RefSeq" id="WP_113822736.1">
    <property type="nucleotide sequence ID" value="NZ_QOCE01000015.1"/>
</dbReference>
<dbReference type="Pfam" id="PF08811">
    <property type="entry name" value="DUF1800"/>
    <property type="match status" value="1"/>
</dbReference>
<dbReference type="InterPro" id="IPR014917">
    <property type="entry name" value="DUF1800"/>
</dbReference>
<comment type="caution">
    <text evidence="1">The sequence shown here is derived from an EMBL/GenBank/DDBJ whole genome shotgun (WGS) entry which is preliminary data.</text>
</comment>
<evidence type="ECO:0008006" key="3">
    <source>
        <dbReference type="Google" id="ProtNLM"/>
    </source>
</evidence>
<evidence type="ECO:0000313" key="1">
    <source>
        <dbReference type="EMBL" id="RBW58408.1"/>
    </source>
</evidence>